<dbReference type="InterPro" id="IPR020846">
    <property type="entry name" value="MFS_dom"/>
</dbReference>
<feature type="transmembrane region" description="Helical" evidence="7">
    <location>
        <begin position="212"/>
        <end position="231"/>
    </location>
</feature>
<dbReference type="Gene3D" id="1.20.1720.10">
    <property type="entry name" value="Multidrug resistance protein D"/>
    <property type="match status" value="1"/>
</dbReference>
<evidence type="ECO:0000313" key="10">
    <source>
        <dbReference type="Proteomes" id="UP001139701"/>
    </source>
</evidence>
<dbReference type="AlphaFoldDB" id="A0A9X1WVD9"/>
<feature type="transmembrane region" description="Helical" evidence="7">
    <location>
        <begin position="342"/>
        <end position="364"/>
    </location>
</feature>
<evidence type="ECO:0000256" key="4">
    <source>
        <dbReference type="ARBA" id="ARBA00022692"/>
    </source>
</evidence>
<dbReference type="GO" id="GO:0022857">
    <property type="term" value="F:transmembrane transporter activity"/>
    <property type="evidence" value="ECO:0007669"/>
    <property type="project" value="InterPro"/>
</dbReference>
<dbReference type="EMBL" id="JAKUML010000003">
    <property type="protein sequence ID" value="MCJ8145741.1"/>
    <property type="molecule type" value="Genomic_DNA"/>
</dbReference>
<feature type="transmembrane region" description="Helical" evidence="7">
    <location>
        <begin position="178"/>
        <end position="200"/>
    </location>
</feature>
<dbReference type="PANTHER" id="PTHR42718:SF46">
    <property type="entry name" value="BLR6921 PROTEIN"/>
    <property type="match status" value="1"/>
</dbReference>
<name>A0A9X1WVD9_9GAMM</name>
<dbReference type="NCBIfam" id="TIGR00711">
    <property type="entry name" value="efflux_EmrB"/>
    <property type="match status" value="1"/>
</dbReference>
<feature type="transmembrane region" description="Helical" evidence="7">
    <location>
        <begin position="282"/>
        <end position="305"/>
    </location>
</feature>
<proteinExistence type="predicted"/>
<feature type="transmembrane region" description="Helical" evidence="7">
    <location>
        <begin position="370"/>
        <end position="390"/>
    </location>
</feature>
<sequence length="480" mass="52931">MSSNSSAKQSARTLAHKSKVAPEYRVILWLAALGFFMQALDATIVNTALPSIAYSLNVDPLQMHNVVIAYVLMVAVFIPVSGWLADRFGIRNVYLAAITIFTVASLGCALSQTYSQLIIGRVFQGIGGAFLLPVGRLALLRILPRNQFLAAMSFISIPGLVGPLIGPTLGGFMVEYATWHWIFMINLPIGILGFILTCTHMPNVKLENLPRFDYFGFVYLIIMMVALTFGLERLSQGGWSIATVLAILALGVFAGLIYTWHAQRDLRAIFRPDLFTDIRFRIGILGNIFTRLGSASMPFIIPLMLQLAMGFSPLHAGLMLVPLVFGSILIKNFATKMIQRFGYYRVLVVNTILVGLGIMSFAWLDAHSNIYTQCLHLFAFGCVNSMQFTAMNTLTLKDLSKAQSANGNSLLSMVINVCMSMGVALVGVLLHLFEKIGVGQSTLWSFQQTFIILGAITILASLVFRQLRQFRLQDQNHPVS</sequence>
<reference evidence="9" key="1">
    <citation type="submission" date="2022-02" db="EMBL/GenBank/DDBJ databases">
        <title>Acinetobacter A3.8 sp. nov., isolated from Sediment (Zhairuo Island).</title>
        <authorList>
            <person name="Zheng K."/>
        </authorList>
    </citation>
    <scope>NUCLEOTIDE SEQUENCE</scope>
    <source>
        <strain evidence="9">A3.8</strain>
    </source>
</reference>
<evidence type="ECO:0000256" key="7">
    <source>
        <dbReference type="SAM" id="Phobius"/>
    </source>
</evidence>
<gene>
    <name evidence="9" type="primary">mdtD</name>
    <name evidence="9" type="ORF">MKI79_02250</name>
</gene>
<feature type="transmembrane region" description="Helical" evidence="7">
    <location>
        <begin position="92"/>
        <end position="112"/>
    </location>
</feature>
<comment type="subcellular location">
    <subcellularLocation>
        <location evidence="1">Cell membrane</location>
        <topology evidence="1">Multi-pass membrane protein</topology>
    </subcellularLocation>
</comment>
<feature type="transmembrane region" description="Helical" evidence="7">
    <location>
        <begin position="311"/>
        <end position="330"/>
    </location>
</feature>
<feature type="transmembrane region" description="Helical" evidence="7">
    <location>
        <begin position="445"/>
        <end position="464"/>
    </location>
</feature>
<evidence type="ECO:0000256" key="6">
    <source>
        <dbReference type="ARBA" id="ARBA00023136"/>
    </source>
</evidence>
<keyword evidence="3" id="KW-1003">Cell membrane</keyword>
<evidence type="ECO:0000313" key="9">
    <source>
        <dbReference type="EMBL" id="MCJ8145741.1"/>
    </source>
</evidence>
<feature type="domain" description="Major facilitator superfamily (MFS) profile" evidence="8">
    <location>
        <begin position="27"/>
        <end position="472"/>
    </location>
</feature>
<dbReference type="PRINTS" id="PR01036">
    <property type="entry name" value="TCRTETB"/>
</dbReference>
<keyword evidence="5 7" id="KW-1133">Transmembrane helix</keyword>
<comment type="caution">
    <text evidence="9">The sequence shown here is derived from an EMBL/GenBank/DDBJ whole genome shotgun (WGS) entry which is preliminary data.</text>
</comment>
<evidence type="ECO:0000259" key="8">
    <source>
        <dbReference type="PROSITE" id="PS50850"/>
    </source>
</evidence>
<keyword evidence="10" id="KW-1185">Reference proteome</keyword>
<feature type="transmembrane region" description="Helical" evidence="7">
    <location>
        <begin position="148"/>
        <end position="166"/>
    </location>
</feature>
<keyword evidence="4 7" id="KW-0812">Transmembrane</keyword>
<dbReference type="Pfam" id="PF07690">
    <property type="entry name" value="MFS_1"/>
    <property type="match status" value="2"/>
</dbReference>
<dbReference type="NCBIfam" id="NF007799">
    <property type="entry name" value="PRK10504.1"/>
    <property type="match status" value="1"/>
</dbReference>
<keyword evidence="2" id="KW-0813">Transport</keyword>
<dbReference type="PROSITE" id="PS50850">
    <property type="entry name" value="MFS"/>
    <property type="match status" value="1"/>
</dbReference>
<dbReference type="CDD" id="cd17503">
    <property type="entry name" value="MFS_LmrB_MDR_like"/>
    <property type="match status" value="1"/>
</dbReference>
<evidence type="ECO:0000256" key="2">
    <source>
        <dbReference type="ARBA" id="ARBA00022448"/>
    </source>
</evidence>
<dbReference type="SUPFAM" id="SSF103473">
    <property type="entry name" value="MFS general substrate transporter"/>
    <property type="match status" value="1"/>
</dbReference>
<feature type="transmembrane region" description="Helical" evidence="7">
    <location>
        <begin position="118"/>
        <end position="139"/>
    </location>
</feature>
<dbReference type="InterPro" id="IPR011701">
    <property type="entry name" value="MFS"/>
</dbReference>
<dbReference type="InterPro" id="IPR004638">
    <property type="entry name" value="EmrB-like"/>
</dbReference>
<feature type="transmembrane region" description="Helical" evidence="7">
    <location>
        <begin position="410"/>
        <end position="433"/>
    </location>
</feature>
<evidence type="ECO:0000256" key="1">
    <source>
        <dbReference type="ARBA" id="ARBA00004651"/>
    </source>
</evidence>
<organism evidence="9 10">
    <name type="scientific">Acinetobacter sedimenti</name>
    <dbReference type="NCBI Taxonomy" id="2919922"/>
    <lineage>
        <taxon>Bacteria</taxon>
        <taxon>Pseudomonadati</taxon>
        <taxon>Pseudomonadota</taxon>
        <taxon>Gammaproteobacteria</taxon>
        <taxon>Moraxellales</taxon>
        <taxon>Moraxellaceae</taxon>
        <taxon>Acinetobacter</taxon>
    </lineage>
</organism>
<dbReference type="InterPro" id="IPR036259">
    <property type="entry name" value="MFS_trans_sf"/>
</dbReference>
<evidence type="ECO:0000256" key="3">
    <source>
        <dbReference type="ARBA" id="ARBA00022475"/>
    </source>
</evidence>
<keyword evidence="6 7" id="KW-0472">Membrane</keyword>
<evidence type="ECO:0000256" key="5">
    <source>
        <dbReference type="ARBA" id="ARBA00022989"/>
    </source>
</evidence>
<dbReference type="RefSeq" id="WP_241570446.1">
    <property type="nucleotide sequence ID" value="NZ_JAKUML010000003.1"/>
</dbReference>
<protein>
    <submittedName>
        <fullName evidence="9">Multidrug transporter subunit MdtD</fullName>
    </submittedName>
</protein>
<dbReference type="Gene3D" id="1.20.1250.20">
    <property type="entry name" value="MFS general substrate transporter like domains"/>
    <property type="match status" value="1"/>
</dbReference>
<accession>A0A9X1WVD9</accession>
<dbReference type="GO" id="GO:0005886">
    <property type="term" value="C:plasma membrane"/>
    <property type="evidence" value="ECO:0007669"/>
    <property type="project" value="UniProtKB-SubCell"/>
</dbReference>
<dbReference type="PANTHER" id="PTHR42718">
    <property type="entry name" value="MAJOR FACILITATOR SUPERFAMILY MULTIDRUG TRANSPORTER MFSC"/>
    <property type="match status" value="1"/>
</dbReference>
<feature type="transmembrane region" description="Helical" evidence="7">
    <location>
        <begin position="237"/>
        <end position="261"/>
    </location>
</feature>
<feature type="transmembrane region" description="Helical" evidence="7">
    <location>
        <begin position="66"/>
        <end position="85"/>
    </location>
</feature>
<dbReference type="Proteomes" id="UP001139701">
    <property type="component" value="Unassembled WGS sequence"/>
</dbReference>